<dbReference type="AlphaFoldDB" id="A0A6G8QG75"/>
<gene>
    <name evidence="1" type="ORF">GBA63_22415</name>
</gene>
<dbReference type="Proteomes" id="UP000501452">
    <property type="component" value="Plasmid unnamed1"/>
</dbReference>
<evidence type="ECO:0000313" key="1">
    <source>
        <dbReference type="EMBL" id="QIN85458.1"/>
    </source>
</evidence>
<accession>A0A6G8QG75</accession>
<evidence type="ECO:0000313" key="2">
    <source>
        <dbReference type="Proteomes" id="UP000501452"/>
    </source>
</evidence>
<proteinExistence type="predicted"/>
<keyword evidence="1" id="KW-0614">Plasmid</keyword>
<protein>
    <submittedName>
        <fullName evidence="1">Uncharacterized protein</fullName>
    </submittedName>
</protein>
<sequence length="139" mass="15302">MDRATRCRNAASTVLSIVRRRLSSKPALRTHGAPAIREALQGAEGEIQDVLYTSFADKAEHAIDDLLDEARRHEQNVRITGYDPKEDDPAFRSTAERLGEAMRRGLEELEELTGHVCSFSEDPDTGHPSCPVCGNSGLI</sequence>
<organism evidence="1 2">
    <name type="scientific">Rubrobacter tropicus</name>
    <dbReference type="NCBI Taxonomy" id="2653851"/>
    <lineage>
        <taxon>Bacteria</taxon>
        <taxon>Bacillati</taxon>
        <taxon>Actinomycetota</taxon>
        <taxon>Rubrobacteria</taxon>
        <taxon>Rubrobacterales</taxon>
        <taxon>Rubrobacteraceae</taxon>
        <taxon>Rubrobacter</taxon>
    </lineage>
</organism>
<dbReference type="EMBL" id="CP045120">
    <property type="protein sequence ID" value="QIN85458.1"/>
    <property type="molecule type" value="Genomic_DNA"/>
</dbReference>
<name>A0A6G8QG75_9ACTN</name>
<geneLocation type="plasmid" evidence="1 2">
    <name>unnamed1</name>
</geneLocation>
<dbReference type="KEGG" id="rub:GBA63_22415"/>
<keyword evidence="2" id="KW-1185">Reference proteome</keyword>
<dbReference type="RefSeq" id="WP_166180779.1">
    <property type="nucleotide sequence ID" value="NZ_CP045120.1"/>
</dbReference>
<reference evidence="1 2" key="1">
    <citation type="submission" date="2019-10" db="EMBL/GenBank/DDBJ databases">
        <title>Rubrobacter sp nov SCSIO 52090 isolated from a deep-sea sediment in the South China Sea.</title>
        <authorList>
            <person name="Chen R.W."/>
        </authorList>
    </citation>
    <scope>NUCLEOTIDE SEQUENCE [LARGE SCALE GENOMIC DNA]</scope>
    <source>
        <strain evidence="1 2">SCSIO 52909</strain>
        <plasmid evidence="1 2">unnamed1</plasmid>
    </source>
</reference>